<evidence type="ECO:0000313" key="9">
    <source>
        <dbReference type="Proteomes" id="UP001472677"/>
    </source>
</evidence>
<keyword evidence="4" id="KW-0067">ATP-binding</keyword>
<comment type="caution">
    <text evidence="8">The sequence shown here is derived from an EMBL/GenBank/DDBJ whole genome shotgun (WGS) entry which is preliminary data.</text>
</comment>
<evidence type="ECO:0000259" key="6">
    <source>
        <dbReference type="Pfam" id="PF18052"/>
    </source>
</evidence>
<accession>A0ABR2FZZ5</accession>
<evidence type="ECO:0000256" key="3">
    <source>
        <dbReference type="ARBA" id="ARBA00022821"/>
    </source>
</evidence>
<feature type="domain" description="NB-ARC" evidence="5">
    <location>
        <begin position="203"/>
        <end position="297"/>
    </location>
</feature>
<feature type="domain" description="Disease resistance R13L4/SHOC-2-like LRR" evidence="7">
    <location>
        <begin position="354"/>
        <end position="570"/>
    </location>
</feature>
<dbReference type="InterPro" id="IPR002182">
    <property type="entry name" value="NB-ARC"/>
</dbReference>
<proteinExistence type="predicted"/>
<organism evidence="8 9">
    <name type="scientific">Hibiscus sabdariffa</name>
    <name type="common">roselle</name>
    <dbReference type="NCBI Taxonomy" id="183260"/>
    <lineage>
        <taxon>Eukaryota</taxon>
        <taxon>Viridiplantae</taxon>
        <taxon>Streptophyta</taxon>
        <taxon>Embryophyta</taxon>
        <taxon>Tracheophyta</taxon>
        <taxon>Spermatophyta</taxon>
        <taxon>Magnoliopsida</taxon>
        <taxon>eudicotyledons</taxon>
        <taxon>Gunneridae</taxon>
        <taxon>Pentapetalae</taxon>
        <taxon>rosids</taxon>
        <taxon>malvids</taxon>
        <taxon>Malvales</taxon>
        <taxon>Malvaceae</taxon>
        <taxon>Malvoideae</taxon>
        <taxon>Hibiscus</taxon>
    </lineage>
</organism>
<dbReference type="SUPFAM" id="SSF52540">
    <property type="entry name" value="P-loop containing nucleoside triphosphate hydrolases"/>
    <property type="match status" value="1"/>
</dbReference>
<keyword evidence="3" id="KW-0611">Plant defense</keyword>
<reference evidence="8 9" key="1">
    <citation type="journal article" date="2024" name="G3 (Bethesda)">
        <title>Genome assembly of Hibiscus sabdariffa L. provides insights into metabolisms of medicinal natural products.</title>
        <authorList>
            <person name="Kim T."/>
        </authorList>
    </citation>
    <scope>NUCLEOTIDE SEQUENCE [LARGE SCALE GENOMIC DNA]</scope>
    <source>
        <strain evidence="8">TK-2024</strain>
        <tissue evidence="8">Old leaves</tissue>
    </source>
</reference>
<keyword evidence="2" id="KW-0547">Nucleotide-binding</keyword>
<name>A0ABR2FZZ5_9ROSI</name>
<evidence type="ECO:0000313" key="8">
    <source>
        <dbReference type="EMBL" id="KAK8589840.1"/>
    </source>
</evidence>
<keyword evidence="9" id="KW-1185">Reference proteome</keyword>
<dbReference type="PANTHER" id="PTHR36766:SF61">
    <property type="entry name" value="NB-ARC DOMAIN DISEASE RESISTANCE PROTEIN"/>
    <property type="match status" value="1"/>
</dbReference>
<dbReference type="Pfam" id="PF23598">
    <property type="entry name" value="LRR_14"/>
    <property type="match status" value="1"/>
</dbReference>
<dbReference type="InterPro" id="IPR041118">
    <property type="entry name" value="Rx_N"/>
</dbReference>
<dbReference type="EMBL" id="JBBPBM010000004">
    <property type="protein sequence ID" value="KAK8589840.1"/>
    <property type="molecule type" value="Genomic_DNA"/>
</dbReference>
<dbReference type="InterPro" id="IPR032675">
    <property type="entry name" value="LRR_dom_sf"/>
</dbReference>
<dbReference type="CDD" id="cd14798">
    <property type="entry name" value="RX-CC_like"/>
    <property type="match status" value="1"/>
</dbReference>
<evidence type="ECO:0000259" key="7">
    <source>
        <dbReference type="Pfam" id="PF23598"/>
    </source>
</evidence>
<dbReference type="PANTHER" id="PTHR36766">
    <property type="entry name" value="PLANT BROAD-SPECTRUM MILDEW RESISTANCE PROTEIN RPW8"/>
    <property type="match status" value="1"/>
</dbReference>
<dbReference type="Gene3D" id="1.20.5.4130">
    <property type="match status" value="1"/>
</dbReference>
<dbReference type="InterPro" id="IPR055414">
    <property type="entry name" value="LRR_R13L4/SHOC2-like"/>
</dbReference>
<dbReference type="InterPro" id="IPR038005">
    <property type="entry name" value="RX-like_CC"/>
</dbReference>
<keyword evidence="1" id="KW-0677">Repeat</keyword>
<dbReference type="Gene3D" id="3.40.50.300">
    <property type="entry name" value="P-loop containing nucleotide triphosphate hydrolases"/>
    <property type="match status" value="1"/>
</dbReference>
<dbReference type="InterPro" id="IPR027417">
    <property type="entry name" value="P-loop_NTPase"/>
</dbReference>
<gene>
    <name evidence="8" type="ORF">V6N12_024231</name>
</gene>
<protein>
    <submittedName>
        <fullName evidence="8">Uncharacterized protein</fullName>
    </submittedName>
</protein>
<evidence type="ECO:0000256" key="2">
    <source>
        <dbReference type="ARBA" id="ARBA00022741"/>
    </source>
</evidence>
<evidence type="ECO:0000256" key="1">
    <source>
        <dbReference type="ARBA" id="ARBA00022737"/>
    </source>
</evidence>
<dbReference type="Pfam" id="PF00931">
    <property type="entry name" value="NB-ARC"/>
    <property type="match status" value="1"/>
</dbReference>
<evidence type="ECO:0000259" key="5">
    <source>
        <dbReference type="Pfam" id="PF00931"/>
    </source>
</evidence>
<feature type="domain" description="Disease resistance N-terminal" evidence="6">
    <location>
        <begin position="11"/>
        <end position="94"/>
    </location>
</feature>
<evidence type="ECO:0000256" key="4">
    <source>
        <dbReference type="ARBA" id="ARBA00022840"/>
    </source>
</evidence>
<sequence length="653" mass="74282">MAESFVFNVAENLFSKVWDLVHQEISRIWDIRGDLEKLGNTLTTIKAVLLDAEEKQARQHPLGVWLQRLRDVCYDIDDVLDEFEIEALRKQDRKEMNFGKKVGYYLSCSNPLPFRFHMAQKIKELEKNFREIAELKNNFHLTEIHDFPRHDRRFDRETHSFVQASEVIGREDEKQKIVKMLTQDDPTGEEDIPVLAIVGIGDFDVQQLMLNVVKAIKAEKGGDGDLGSMNSQQSQTALRDCLNGNKYLIVLDDVWNEDNGKWGDLKQLLSGGAPGSKIVVTTRSIRVAKITVVAKSECCLVNSYKQNITPSIRHVCLINSDSSDESASNFLSKLGHVRTLRFPNMGKSVTSSKSSDENCLRFQPLRVLDLFGSSFEVLPEWIGNLKHLRYLNLCDCRHIKKLPNSICDLQNLLSLCFTGCDQIEELPKDMRKMTRLIVLSLTTKQRDLNGHGLEHLKSLQFLIIWGCENLQYLFEGFHKLTSLHTLVVAKCKNLASLPHGLNNLTALQTLVIGICEKLDLSEPHGFEEKEDDGYQGFSLESLETTALPMLEALPHWILRGSANTLKNLIIKDCEKFTASPEWHNLTSIEKVEITRCPRLSSLPETMQRLKQLHIEGCPLLTERCKQEIGVDWPKIAHASLIILDGKRISVEDD</sequence>
<dbReference type="SUPFAM" id="SSF52058">
    <property type="entry name" value="L domain-like"/>
    <property type="match status" value="1"/>
</dbReference>
<dbReference type="Pfam" id="PF18052">
    <property type="entry name" value="Rx_N"/>
    <property type="match status" value="1"/>
</dbReference>
<dbReference type="Proteomes" id="UP001472677">
    <property type="component" value="Unassembled WGS sequence"/>
</dbReference>
<dbReference type="Gene3D" id="3.80.10.10">
    <property type="entry name" value="Ribonuclease Inhibitor"/>
    <property type="match status" value="2"/>
</dbReference>